<dbReference type="EMBL" id="HBFQ01064282">
    <property type="protein sequence ID" value="CAD8871214.1"/>
    <property type="molecule type" value="Transcribed_RNA"/>
</dbReference>
<gene>
    <name evidence="2" type="ORF">NSCI0253_LOCUS45571</name>
</gene>
<evidence type="ECO:0008006" key="3">
    <source>
        <dbReference type="Google" id="ProtNLM"/>
    </source>
</evidence>
<accession>A0A7S1FK08</accession>
<sequence length="136" mass="15325">MLTVSVVDRCAALTFVLLSLVMSGCVYDPCRGWTWPSHCTSPPDENQTRPPTECSVKCCEAGSVAWRETCNDYLDEWLENFTNLSDAIRNAEHYDETEEFMNASQSGLYEWCAGDDEGQCKACRAKVDCTDDERDI</sequence>
<feature type="signal peptide" evidence="1">
    <location>
        <begin position="1"/>
        <end position="32"/>
    </location>
</feature>
<reference evidence="2" key="1">
    <citation type="submission" date="2021-01" db="EMBL/GenBank/DDBJ databases">
        <authorList>
            <person name="Corre E."/>
            <person name="Pelletier E."/>
            <person name="Niang G."/>
            <person name="Scheremetjew M."/>
            <person name="Finn R."/>
            <person name="Kale V."/>
            <person name="Holt S."/>
            <person name="Cochrane G."/>
            <person name="Meng A."/>
            <person name="Brown T."/>
            <person name="Cohen L."/>
        </authorList>
    </citation>
    <scope>NUCLEOTIDE SEQUENCE</scope>
</reference>
<name>A0A7S1FK08_NOCSC</name>
<organism evidence="2">
    <name type="scientific">Noctiluca scintillans</name>
    <name type="common">Sea sparkle</name>
    <name type="synonym">Red tide dinoflagellate</name>
    <dbReference type="NCBI Taxonomy" id="2966"/>
    <lineage>
        <taxon>Eukaryota</taxon>
        <taxon>Sar</taxon>
        <taxon>Alveolata</taxon>
        <taxon>Dinophyceae</taxon>
        <taxon>Noctilucales</taxon>
        <taxon>Noctilucaceae</taxon>
        <taxon>Noctiluca</taxon>
    </lineage>
</organism>
<feature type="chain" id="PRO_5030756129" description="Secreted protein" evidence="1">
    <location>
        <begin position="33"/>
        <end position="136"/>
    </location>
</feature>
<evidence type="ECO:0000256" key="1">
    <source>
        <dbReference type="SAM" id="SignalP"/>
    </source>
</evidence>
<proteinExistence type="predicted"/>
<protein>
    <recommendedName>
        <fullName evidence="3">Secreted protein</fullName>
    </recommendedName>
</protein>
<dbReference type="AlphaFoldDB" id="A0A7S1FK08"/>
<keyword evidence="1" id="KW-0732">Signal</keyword>
<evidence type="ECO:0000313" key="2">
    <source>
        <dbReference type="EMBL" id="CAD8871214.1"/>
    </source>
</evidence>